<sequence>MCKIQYTAEEQLLRNYDQSADVESIDVRQPVMKAIADKYGDNHVHAEVVPKDTEGHSTIMTRLDKKEAGDTRRRPVYLRRIIAYSTALLVALSIGATYYVHTAKLSQSTPIEYRLKEYEPIEDPGTSFSIKLEEIKPEKASDEQIAQAVKQNEKYQQAKQWVEKQLLPGERAFFLVGQDLEKNAKTGMAVQPLYFDGYSAFSARQTELNAPALPEPRYIPSGYAFTEGQILPETSIISALADSTGTAPGEQAANGAEAYQRLIEEMATMKATELGGNYKLVWKRLPKAGTESVKVTYTSDSPDEQKITIQATYYAQKTMASFNTWGIQKVDNVTVNGKEFIYMRAAPQSGQNYAQQLLWLDPIHDTYYTLSDTKGSPLSQEQMIKIAVSMTGIE</sequence>
<organism evidence="3 4">
    <name type="scientific">Paenibacillus albidus</name>
    <dbReference type="NCBI Taxonomy" id="2041023"/>
    <lineage>
        <taxon>Bacteria</taxon>
        <taxon>Bacillati</taxon>
        <taxon>Bacillota</taxon>
        <taxon>Bacilli</taxon>
        <taxon>Bacillales</taxon>
        <taxon>Paenibacillaceae</taxon>
        <taxon>Paenibacillus</taxon>
    </lineage>
</organism>
<protein>
    <recommendedName>
        <fullName evidence="2">DUF4367 domain-containing protein</fullName>
    </recommendedName>
</protein>
<accession>A0A917C1C7</accession>
<reference evidence="3" key="1">
    <citation type="journal article" date="2014" name="Int. J. Syst. Evol. Microbiol.">
        <title>Complete genome sequence of Corynebacterium casei LMG S-19264T (=DSM 44701T), isolated from a smear-ripened cheese.</title>
        <authorList>
            <consortium name="US DOE Joint Genome Institute (JGI-PGF)"/>
            <person name="Walter F."/>
            <person name="Albersmeier A."/>
            <person name="Kalinowski J."/>
            <person name="Ruckert C."/>
        </authorList>
    </citation>
    <scope>NUCLEOTIDE SEQUENCE</scope>
    <source>
        <strain evidence="3">CGMCC 1.16134</strain>
    </source>
</reference>
<dbReference type="EMBL" id="BMKR01000003">
    <property type="protein sequence ID" value="GGF65203.1"/>
    <property type="molecule type" value="Genomic_DNA"/>
</dbReference>
<comment type="caution">
    <text evidence="3">The sequence shown here is derived from an EMBL/GenBank/DDBJ whole genome shotgun (WGS) entry which is preliminary data.</text>
</comment>
<evidence type="ECO:0000313" key="4">
    <source>
        <dbReference type="Proteomes" id="UP000637643"/>
    </source>
</evidence>
<name>A0A917C1C7_9BACL</name>
<evidence type="ECO:0000313" key="3">
    <source>
        <dbReference type="EMBL" id="GGF65203.1"/>
    </source>
</evidence>
<dbReference type="Pfam" id="PF14285">
    <property type="entry name" value="DUF4367"/>
    <property type="match status" value="1"/>
</dbReference>
<keyword evidence="1" id="KW-0472">Membrane</keyword>
<proteinExistence type="predicted"/>
<evidence type="ECO:0000256" key="1">
    <source>
        <dbReference type="SAM" id="Phobius"/>
    </source>
</evidence>
<feature type="domain" description="DUF4367" evidence="2">
    <location>
        <begin position="290"/>
        <end position="390"/>
    </location>
</feature>
<reference evidence="3" key="2">
    <citation type="submission" date="2020-09" db="EMBL/GenBank/DDBJ databases">
        <authorList>
            <person name="Sun Q."/>
            <person name="Zhou Y."/>
        </authorList>
    </citation>
    <scope>NUCLEOTIDE SEQUENCE</scope>
    <source>
        <strain evidence="3">CGMCC 1.16134</strain>
    </source>
</reference>
<keyword evidence="4" id="KW-1185">Reference proteome</keyword>
<dbReference type="RefSeq" id="WP_189022294.1">
    <property type="nucleotide sequence ID" value="NZ_BMKR01000003.1"/>
</dbReference>
<gene>
    <name evidence="3" type="ORF">GCM10010912_07770</name>
</gene>
<keyword evidence="1" id="KW-1133">Transmembrane helix</keyword>
<evidence type="ECO:0000259" key="2">
    <source>
        <dbReference type="Pfam" id="PF14285"/>
    </source>
</evidence>
<keyword evidence="1" id="KW-0812">Transmembrane</keyword>
<feature type="transmembrane region" description="Helical" evidence="1">
    <location>
        <begin position="81"/>
        <end position="100"/>
    </location>
</feature>
<dbReference type="AlphaFoldDB" id="A0A917C1C7"/>
<dbReference type="Proteomes" id="UP000637643">
    <property type="component" value="Unassembled WGS sequence"/>
</dbReference>
<dbReference type="InterPro" id="IPR025377">
    <property type="entry name" value="DUF4367"/>
</dbReference>